<dbReference type="AlphaFoldDB" id="A0A016VTC4"/>
<gene>
    <name evidence="2" type="primary">Acey_s0004.g1701</name>
    <name evidence="2" type="ORF">Y032_0004g1701</name>
</gene>
<feature type="compositionally biased region" description="Basic and acidic residues" evidence="1">
    <location>
        <begin position="38"/>
        <end position="54"/>
    </location>
</feature>
<feature type="region of interest" description="Disordered" evidence="1">
    <location>
        <begin position="36"/>
        <end position="57"/>
    </location>
</feature>
<organism evidence="2 3">
    <name type="scientific">Ancylostoma ceylanicum</name>
    <dbReference type="NCBI Taxonomy" id="53326"/>
    <lineage>
        <taxon>Eukaryota</taxon>
        <taxon>Metazoa</taxon>
        <taxon>Ecdysozoa</taxon>
        <taxon>Nematoda</taxon>
        <taxon>Chromadorea</taxon>
        <taxon>Rhabditida</taxon>
        <taxon>Rhabditina</taxon>
        <taxon>Rhabditomorpha</taxon>
        <taxon>Strongyloidea</taxon>
        <taxon>Ancylostomatidae</taxon>
        <taxon>Ancylostomatinae</taxon>
        <taxon>Ancylostoma</taxon>
    </lineage>
</organism>
<evidence type="ECO:0000313" key="2">
    <source>
        <dbReference type="EMBL" id="EYC30655.1"/>
    </source>
</evidence>
<sequence>MGYDEAMIHSIVKWPNHGNMTRPVSDTQPPLAMQYNNHRPDSGRINPHRPDSSRMKILQTPATALCDAV</sequence>
<keyword evidence="3" id="KW-1185">Reference proteome</keyword>
<protein>
    <submittedName>
        <fullName evidence="2">Uncharacterized protein</fullName>
    </submittedName>
</protein>
<dbReference type="EMBL" id="JARK01001340">
    <property type="protein sequence ID" value="EYC30655.1"/>
    <property type="molecule type" value="Genomic_DNA"/>
</dbReference>
<dbReference type="Proteomes" id="UP000024635">
    <property type="component" value="Unassembled WGS sequence"/>
</dbReference>
<accession>A0A016VTC4</accession>
<name>A0A016VTC4_9BILA</name>
<comment type="caution">
    <text evidence="2">The sequence shown here is derived from an EMBL/GenBank/DDBJ whole genome shotgun (WGS) entry which is preliminary data.</text>
</comment>
<proteinExistence type="predicted"/>
<evidence type="ECO:0000313" key="3">
    <source>
        <dbReference type="Proteomes" id="UP000024635"/>
    </source>
</evidence>
<evidence type="ECO:0000256" key="1">
    <source>
        <dbReference type="SAM" id="MobiDB-lite"/>
    </source>
</evidence>
<reference evidence="3" key="1">
    <citation type="journal article" date="2015" name="Nat. Genet.">
        <title>The genome and transcriptome of the zoonotic hookworm Ancylostoma ceylanicum identify infection-specific gene families.</title>
        <authorList>
            <person name="Schwarz E.M."/>
            <person name="Hu Y."/>
            <person name="Antoshechkin I."/>
            <person name="Miller M.M."/>
            <person name="Sternberg P.W."/>
            <person name="Aroian R.V."/>
        </authorList>
    </citation>
    <scope>NUCLEOTIDE SEQUENCE</scope>
    <source>
        <strain evidence="3">HY135</strain>
    </source>
</reference>